<dbReference type="Pfam" id="PF11010">
    <property type="entry name" value="DUF2848"/>
    <property type="match status" value="1"/>
</dbReference>
<keyword evidence="2" id="KW-1185">Reference proteome</keyword>
<dbReference type="Proteomes" id="UP001595817">
    <property type="component" value="Unassembled WGS sequence"/>
</dbReference>
<dbReference type="SUPFAM" id="SSF56529">
    <property type="entry name" value="FAH"/>
    <property type="match status" value="1"/>
</dbReference>
<protein>
    <submittedName>
        <fullName evidence="1">DUF2848 family protein</fullName>
    </submittedName>
</protein>
<name>A0ABV8X499_9LACT</name>
<proteinExistence type="predicted"/>
<dbReference type="InterPro" id="IPR036663">
    <property type="entry name" value="Fumarylacetoacetase_C_sf"/>
</dbReference>
<gene>
    <name evidence="1" type="ORF">ACFOZY_05790</name>
</gene>
<dbReference type="EMBL" id="JBHSEC010000006">
    <property type="protein sequence ID" value="MFC4409949.1"/>
    <property type="molecule type" value="Genomic_DNA"/>
</dbReference>
<dbReference type="InterPro" id="IPR021269">
    <property type="entry name" value="DUF2848"/>
</dbReference>
<comment type="caution">
    <text evidence="1">The sequence shown here is derived from an EMBL/GenBank/DDBJ whole genome shotgun (WGS) entry which is preliminary data.</text>
</comment>
<accession>A0ABV8X499</accession>
<organism evidence="1 2">
    <name type="scientific">Chungangia koreensis</name>
    <dbReference type="NCBI Taxonomy" id="752657"/>
    <lineage>
        <taxon>Bacteria</taxon>
        <taxon>Bacillati</taxon>
        <taxon>Bacillota</taxon>
        <taxon>Bacilli</taxon>
        <taxon>Lactobacillales</taxon>
        <taxon>Chungangia</taxon>
    </lineage>
</organism>
<sequence length="228" mass="25636">MKNLLEIIVNDEKKSVHVGGVYCIGYAGRDVEKTMEHVIELEEIGVPRPPEIPMLYPVRTNSLNQIEEIEVLGNETSGEAEIVLVFGDSEDEAYITIGSDHTDRGLETVDINKSKQVCDKPIGKKAWKLQDVIGHWDELVLKAEVEITEGGEWVNYQNAPISSIISLEDIKAYLKKKGVPLTNSVVFSGTVPLLEGFKYGTGFRMTFVDPVRKDEIHGYYKVRNLERE</sequence>
<evidence type="ECO:0000313" key="1">
    <source>
        <dbReference type="EMBL" id="MFC4409949.1"/>
    </source>
</evidence>
<evidence type="ECO:0000313" key="2">
    <source>
        <dbReference type="Proteomes" id="UP001595817"/>
    </source>
</evidence>
<dbReference type="RefSeq" id="WP_378153254.1">
    <property type="nucleotide sequence ID" value="NZ_JBHSEC010000006.1"/>
</dbReference>
<reference evidence="2" key="1">
    <citation type="journal article" date="2019" name="Int. J. Syst. Evol. Microbiol.">
        <title>The Global Catalogue of Microorganisms (GCM) 10K type strain sequencing project: providing services to taxonomists for standard genome sequencing and annotation.</title>
        <authorList>
            <consortium name="The Broad Institute Genomics Platform"/>
            <consortium name="The Broad Institute Genome Sequencing Center for Infectious Disease"/>
            <person name="Wu L."/>
            <person name="Ma J."/>
        </authorList>
    </citation>
    <scope>NUCLEOTIDE SEQUENCE [LARGE SCALE GENOMIC DNA]</scope>
    <source>
        <strain evidence="2">CCUG 59778</strain>
    </source>
</reference>